<sequence>MERPRKVAKVATPPPPAAAKKPAPAELPPDSRVSEEIAPPPMAVEQSIEYVASEELKPLPDPHAKMAGIEVMKEFGLATLLQMAAELLNDRLPEARQAARSMIHSMYGEFSNDSGLKKDDDESSAAESWQNLCSSSLAPIAAQSVAKIVSL</sequence>
<evidence type="ECO:0000313" key="3">
    <source>
        <dbReference type="Proteomes" id="UP000287651"/>
    </source>
</evidence>
<feature type="region of interest" description="Disordered" evidence="1">
    <location>
        <begin position="1"/>
        <end position="40"/>
    </location>
</feature>
<dbReference type="AlphaFoldDB" id="A0A426Y7E6"/>
<evidence type="ECO:0000313" key="2">
    <source>
        <dbReference type="EMBL" id="RRT47626.1"/>
    </source>
</evidence>
<evidence type="ECO:0000256" key="1">
    <source>
        <dbReference type="SAM" id="MobiDB-lite"/>
    </source>
</evidence>
<comment type="caution">
    <text evidence="2">The sequence shown here is derived from an EMBL/GenBank/DDBJ whole genome shotgun (WGS) entry which is preliminary data.</text>
</comment>
<protein>
    <submittedName>
        <fullName evidence="2">Uncharacterized protein</fullName>
    </submittedName>
</protein>
<proteinExistence type="predicted"/>
<accession>A0A426Y7E6</accession>
<organism evidence="2 3">
    <name type="scientific">Ensete ventricosum</name>
    <name type="common">Abyssinian banana</name>
    <name type="synonym">Musa ensete</name>
    <dbReference type="NCBI Taxonomy" id="4639"/>
    <lineage>
        <taxon>Eukaryota</taxon>
        <taxon>Viridiplantae</taxon>
        <taxon>Streptophyta</taxon>
        <taxon>Embryophyta</taxon>
        <taxon>Tracheophyta</taxon>
        <taxon>Spermatophyta</taxon>
        <taxon>Magnoliopsida</taxon>
        <taxon>Liliopsida</taxon>
        <taxon>Zingiberales</taxon>
        <taxon>Musaceae</taxon>
        <taxon>Ensete</taxon>
    </lineage>
</organism>
<dbReference type="EMBL" id="AMZH03014443">
    <property type="protein sequence ID" value="RRT47626.1"/>
    <property type="molecule type" value="Genomic_DNA"/>
</dbReference>
<gene>
    <name evidence="2" type="ORF">B296_00047373</name>
</gene>
<reference evidence="2 3" key="1">
    <citation type="journal article" date="2014" name="Agronomy (Basel)">
        <title>A Draft Genome Sequence for Ensete ventricosum, the Drought-Tolerant Tree Against Hunger.</title>
        <authorList>
            <person name="Harrison J."/>
            <person name="Moore K.A."/>
            <person name="Paszkiewicz K."/>
            <person name="Jones T."/>
            <person name="Grant M."/>
            <person name="Ambacheew D."/>
            <person name="Muzemil S."/>
            <person name="Studholme D.J."/>
        </authorList>
    </citation>
    <scope>NUCLEOTIDE SEQUENCE [LARGE SCALE GENOMIC DNA]</scope>
</reference>
<name>A0A426Y7E6_ENSVE</name>
<dbReference type="Proteomes" id="UP000287651">
    <property type="component" value="Unassembled WGS sequence"/>
</dbReference>